<feature type="transmembrane region" description="Helical" evidence="7">
    <location>
        <begin position="406"/>
        <end position="429"/>
    </location>
</feature>
<dbReference type="InterPro" id="IPR001046">
    <property type="entry name" value="NRAMP_fam"/>
</dbReference>
<evidence type="ECO:0000256" key="6">
    <source>
        <dbReference type="ARBA" id="ARBA00023136"/>
    </source>
</evidence>
<keyword evidence="6 7" id="KW-0472">Membrane</keyword>
<evidence type="ECO:0000256" key="7">
    <source>
        <dbReference type="SAM" id="Phobius"/>
    </source>
</evidence>
<feature type="transmembrane region" description="Helical" evidence="7">
    <location>
        <begin position="342"/>
        <end position="362"/>
    </location>
</feature>
<proteinExistence type="predicted"/>
<dbReference type="EMBL" id="CP030050">
    <property type="protein sequence ID" value="QOZ65920.1"/>
    <property type="molecule type" value="Genomic_DNA"/>
</dbReference>
<feature type="transmembrane region" description="Helical" evidence="7">
    <location>
        <begin position="123"/>
        <end position="146"/>
    </location>
</feature>
<feature type="transmembrane region" description="Helical" evidence="7">
    <location>
        <begin position="93"/>
        <end position="111"/>
    </location>
</feature>
<accession>A0AAE7TEX1</accession>
<dbReference type="Proteomes" id="UP000594015">
    <property type="component" value="Chromosome"/>
</dbReference>
<feature type="transmembrane region" description="Helical" evidence="7">
    <location>
        <begin position="158"/>
        <end position="174"/>
    </location>
</feature>
<keyword evidence="2" id="KW-0813">Transport</keyword>
<comment type="subcellular location">
    <subcellularLocation>
        <location evidence="1">Membrane</location>
        <topology evidence="1">Multi-pass membrane protein</topology>
    </subcellularLocation>
</comment>
<feature type="transmembrane region" description="Helical" evidence="7">
    <location>
        <begin position="299"/>
        <end position="322"/>
    </location>
</feature>
<dbReference type="GO" id="GO:0005384">
    <property type="term" value="F:manganese ion transmembrane transporter activity"/>
    <property type="evidence" value="ECO:0007669"/>
    <property type="project" value="TreeGrafter"/>
</dbReference>
<dbReference type="GO" id="GO:0034755">
    <property type="term" value="P:iron ion transmembrane transport"/>
    <property type="evidence" value="ECO:0007669"/>
    <property type="project" value="TreeGrafter"/>
</dbReference>
<feature type="transmembrane region" description="Helical" evidence="7">
    <location>
        <begin position="368"/>
        <end position="391"/>
    </location>
</feature>
<evidence type="ECO:0000313" key="8">
    <source>
        <dbReference type="EMBL" id="QOZ65920.1"/>
    </source>
</evidence>
<sequence length="430" mass="45748">MKAGASKKPIENEDQDSFLQRLGPGLITGASDDDPSGIGTYSQAGAQLGFGIGWTMLITYPLMAAIQEISGRIGRVTGHGIAGNVCRNFPAPVIWSMIVLLFVANTINVAADLGAMGDALKLLIGGPGTLYVAIFGAVSVIAQIFFNYERYVSILKRLTLVLLAYVIALFLAKVPWGDALKGLLVPKIEWSGPFLTTLVAILGTTISPYLFVWQSSQEAEEQRIDPEKKPLKQEPQKEEEEIKRIRIDTLVGMAVSNVIAVAIIMTTAATLHASGKTDIESSAQAAEALRPVAGALAELIFALGIIGTGLLAIPVLAGSTAYAIGEGRKWPVGLSRKPKEAAAFYSVLALSVALGVGLNFTALDPIKALYWSAVINGVLAAPIMTVMMLLVRRKSVMGDLVVSGPVYWLGWIATIAMFLCIVGMAFTIWS</sequence>
<evidence type="ECO:0000256" key="1">
    <source>
        <dbReference type="ARBA" id="ARBA00004141"/>
    </source>
</evidence>
<name>A0AAE7TEX1_9BRAD</name>
<dbReference type="PANTHER" id="PTHR11706:SF33">
    <property type="entry name" value="NATURAL RESISTANCE-ASSOCIATED MACROPHAGE PROTEIN 2"/>
    <property type="match status" value="1"/>
</dbReference>
<organism evidence="8 9">
    <name type="scientific">Bradyrhizobium arachidis</name>
    <dbReference type="NCBI Taxonomy" id="858423"/>
    <lineage>
        <taxon>Bacteria</taxon>
        <taxon>Pseudomonadati</taxon>
        <taxon>Pseudomonadota</taxon>
        <taxon>Alphaproteobacteria</taxon>
        <taxon>Hyphomicrobiales</taxon>
        <taxon>Nitrobacteraceae</taxon>
        <taxon>Bradyrhizobium</taxon>
    </lineage>
</organism>
<dbReference type="GO" id="GO:0015293">
    <property type="term" value="F:symporter activity"/>
    <property type="evidence" value="ECO:0007669"/>
    <property type="project" value="UniProtKB-KW"/>
</dbReference>
<evidence type="ECO:0000256" key="2">
    <source>
        <dbReference type="ARBA" id="ARBA00022448"/>
    </source>
</evidence>
<evidence type="ECO:0000313" key="9">
    <source>
        <dbReference type="Proteomes" id="UP000594015"/>
    </source>
</evidence>
<dbReference type="RefSeq" id="WP_092220374.1">
    <property type="nucleotide sequence ID" value="NZ_CP030050.1"/>
</dbReference>
<reference evidence="8 9" key="1">
    <citation type="submission" date="2018-06" db="EMBL/GenBank/DDBJ databases">
        <title>Comparative genomics of Bradyrhizobium nodulating Arachidis hypogaea.</title>
        <authorList>
            <person name="Li Y."/>
        </authorList>
    </citation>
    <scope>NUCLEOTIDE SEQUENCE [LARGE SCALE GENOMIC DNA]</scope>
    <source>
        <strain evidence="8 9">CCBAU 051107</strain>
    </source>
</reference>
<dbReference type="Pfam" id="PF01566">
    <property type="entry name" value="Nramp"/>
    <property type="match status" value="1"/>
</dbReference>
<keyword evidence="5 7" id="KW-1133">Transmembrane helix</keyword>
<feature type="transmembrane region" description="Helical" evidence="7">
    <location>
        <begin position="250"/>
        <end position="271"/>
    </location>
</feature>
<evidence type="ECO:0000256" key="3">
    <source>
        <dbReference type="ARBA" id="ARBA00022692"/>
    </source>
</evidence>
<feature type="transmembrane region" description="Helical" evidence="7">
    <location>
        <begin position="194"/>
        <end position="213"/>
    </location>
</feature>
<dbReference type="KEGG" id="barh:WN72_05450"/>
<keyword evidence="3 7" id="KW-0812">Transmembrane</keyword>
<dbReference type="GO" id="GO:0015086">
    <property type="term" value="F:cadmium ion transmembrane transporter activity"/>
    <property type="evidence" value="ECO:0007669"/>
    <property type="project" value="TreeGrafter"/>
</dbReference>
<keyword evidence="4" id="KW-0769">Symport</keyword>
<protein>
    <submittedName>
        <fullName evidence="8">Divalent metal cation transporter</fullName>
    </submittedName>
</protein>
<evidence type="ECO:0000256" key="5">
    <source>
        <dbReference type="ARBA" id="ARBA00022989"/>
    </source>
</evidence>
<dbReference type="PANTHER" id="PTHR11706">
    <property type="entry name" value="SOLUTE CARRIER PROTEIN FAMILY 11 MEMBER"/>
    <property type="match status" value="1"/>
</dbReference>
<dbReference type="GO" id="GO:0005886">
    <property type="term" value="C:plasma membrane"/>
    <property type="evidence" value="ECO:0007669"/>
    <property type="project" value="TreeGrafter"/>
</dbReference>
<dbReference type="AlphaFoldDB" id="A0AAE7TEX1"/>
<dbReference type="NCBIfam" id="NF037982">
    <property type="entry name" value="Nramp_1"/>
    <property type="match status" value="1"/>
</dbReference>
<evidence type="ECO:0000256" key="4">
    <source>
        <dbReference type="ARBA" id="ARBA00022847"/>
    </source>
</evidence>
<gene>
    <name evidence="8" type="ORF">WN72_05450</name>
</gene>